<dbReference type="OrthoDB" id="3920432at2"/>
<organism evidence="1 2">
    <name type="scientific">Actinomadura macrotermitis</name>
    <dbReference type="NCBI Taxonomy" id="2585200"/>
    <lineage>
        <taxon>Bacteria</taxon>
        <taxon>Bacillati</taxon>
        <taxon>Actinomycetota</taxon>
        <taxon>Actinomycetes</taxon>
        <taxon>Streptosporangiales</taxon>
        <taxon>Thermomonosporaceae</taxon>
        <taxon>Actinomadura</taxon>
    </lineage>
</organism>
<evidence type="ECO:0000313" key="1">
    <source>
        <dbReference type="EMBL" id="MQY05585.1"/>
    </source>
</evidence>
<name>A0A7K0BWN3_9ACTN</name>
<dbReference type="AlphaFoldDB" id="A0A7K0BWN3"/>
<protein>
    <submittedName>
        <fullName evidence="1">Uncharacterized protein</fullName>
    </submittedName>
</protein>
<dbReference type="RefSeq" id="WP_153533703.1">
    <property type="nucleotide sequence ID" value="NZ_WEGH01000002.1"/>
</dbReference>
<evidence type="ECO:0000313" key="2">
    <source>
        <dbReference type="Proteomes" id="UP000487268"/>
    </source>
</evidence>
<gene>
    <name evidence="1" type="ORF">ACRB68_36620</name>
</gene>
<proteinExistence type="predicted"/>
<keyword evidence="2" id="KW-1185">Reference proteome</keyword>
<dbReference type="Proteomes" id="UP000487268">
    <property type="component" value="Unassembled WGS sequence"/>
</dbReference>
<dbReference type="EMBL" id="WEGH01000002">
    <property type="protein sequence ID" value="MQY05585.1"/>
    <property type="molecule type" value="Genomic_DNA"/>
</dbReference>
<sequence>MPLSPVAVLYTLPQFAARVGLSPRTLRAKPLPARDAVDADGLPLWTRNTIDAWCRGSGRKVPADAHWIFHPPEQRSGTPRPARLFHTVIEDDRNGNRALGTAVHAIGWRTGPGVLVYLTAVDEIDRIGELDHTHWPVLLTDAGLLPADLWRQAVVVTDPGVLLEQGAEAEPDLQAWTIALPSPADHGSRGGPAGQAAAERLAVLPRDWIAHLLAGGLRSSHVPVWGRGLRQRQAIDHQRMNTGYVTVRNTTSRWVWLISLLYAAEDADLRSTHPAAFYALALYAGEAMRAIRDWYPSLPDRVRSRVAAVPQLPEPAVMDGFMMAFSRPMSVTVARLRTELADLLRIERDLPAVCPFGDAVELACRLLATLLADLDEAAPNTSVVIDGTSMPAENRLISASRLRDHTMPCSSMVHPPPGQG</sequence>
<accession>A0A7K0BWN3</accession>
<reference evidence="1 2" key="1">
    <citation type="submission" date="2019-10" db="EMBL/GenBank/DDBJ databases">
        <title>Actinomadura rubteroloni sp. nov. and Actinomadura macrotermitis sp. nov., isolated from the gut of fungus growing-termite Macrotermes natalensis.</title>
        <authorList>
            <person name="Benndorf R."/>
            <person name="Martin K."/>
            <person name="Kuefner M."/>
            <person name="De Beer W."/>
            <person name="Kaster A.-K."/>
            <person name="Vollmers J."/>
            <person name="Poulsen M."/>
            <person name="Beemelmanns C."/>
        </authorList>
    </citation>
    <scope>NUCLEOTIDE SEQUENCE [LARGE SCALE GENOMIC DNA]</scope>
    <source>
        <strain evidence="1 2">RB68</strain>
    </source>
</reference>
<comment type="caution">
    <text evidence="1">The sequence shown here is derived from an EMBL/GenBank/DDBJ whole genome shotgun (WGS) entry which is preliminary data.</text>
</comment>